<feature type="binding site" evidence="16">
    <location>
        <position position="54"/>
    </location>
    <ligand>
        <name>S-adenosyl-L-methionine</name>
        <dbReference type="ChEBI" id="CHEBI:59789"/>
        <label>1</label>
    </ligand>
</feature>
<feature type="binding site" evidence="16">
    <location>
        <begin position="66"/>
        <end position="68"/>
    </location>
    <ligand>
        <name>S-adenosyl-L-methionine</name>
        <dbReference type="ChEBI" id="CHEBI:59789"/>
        <label>2</label>
    </ligand>
</feature>
<dbReference type="GO" id="GO:0051989">
    <property type="term" value="F:coproporphyrinogen dehydrogenase activity"/>
    <property type="evidence" value="ECO:0007669"/>
    <property type="project" value="UniProtKB-EC"/>
</dbReference>
<feature type="binding site" evidence="16">
    <location>
        <position position="242"/>
    </location>
    <ligand>
        <name>S-adenosyl-L-methionine</name>
        <dbReference type="ChEBI" id="CHEBI:59789"/>
        <label>2</label>
    </ligand>
</feature>
<evidence type="ECO:0000256" key="11">
    <source>
        <dbReference type="ARBA" id="ARBA00023014"/>
    </source>
</evidence>
<comment type="similarity">
    <text evidence="3 15">Belongs to the anaerobic coproporphyrinogen-III oxidase family.</text>
</comment>
<feature type="binding site" evidence="16">
    <location>
        <position position="183"/>
    </location>
    <ligand>
        <name>S-adenosyl-L-methionine</name>
        <dbReference type="ChEBI" id="CHEBI:59789"/>
        <label>2</label>
    </ligand>
</feature>
<evidence type="ECO:0000256" key="1">
    <source>
        <dbReference type="ARBA" id="ARBA00004496"/>
    </source>
</evidence>
<comment type="cofactor">
    <cofactor evidence="15 17">
        <name>[4Fe-4S] cluster</name>
        <dbReference type="ChEBI" id="CHEBI:49883"/>
    </cofactor>
    <text evidence="15 17">Binds 1 [4Fe-4S] cluster. The cluster is coordinated with 3 cysteines and an exchangeable S-adenosyl-L-methionine.</text>
</comment>
<dbReference type="Gene3D" id="1.10.10.920">
    <property type="match status" value="1"/>
</dbReference>
<evidence type="ECO:0000256" key="10">
    <source>
        <dbReference type="ARBA" id="ARBA00023004"/>
    </source>
</evidence>
<evidence type="ECO:0000256" key="13">
    <source>
        <dbReference type="ARBA" id="ARBA00024295"/>
    </source>
</evidence>
<dbReference type="InterPro" id="IPR007197">
    <property type="entry name" value="rSAM"/>
</dbReference>
<evidence type="ECO:0000313" key="20">
    <source>
        <dbReference type="Proteomes" id="UP001268683"/>
    </source>
</evidence>
<evidence type="ECO:0000256" key="5">
    <source>
        <dbReference type="ARBA" id="ARBA00022485"/>
    </source>
</evidence>
<keyword evidence="10 15" id="KW-0408">Iron</keyword>
<dbReference type="NCBIfam" id="TIGR00538">
    <property type="entry name" value="hemN"/>
    <property type="match status" value="1"/>
</dbReference>
<dbReference type="InterPro" id="IPR004558">
    <property type="entry name" value="Coprogen_oxidase_HemN"/>
</dbReference>
<gene>
    <name evidence="19" type="primary">hemN</name>
    <name evidence="19" type="ORF">QGN29_12875</name>
</gene>
<evidence type="ECO:0000256" key="14">
    <source>
        <dbReference type="ARBA" id="ARBA00048321"/>
    </source>
</evidence>
<dbReference type="SFLD" id="SFLDG01065">
    <property type="entry name" value="anaerobic_coproporphyrinogen-I"/>
    <property type="match status" value="1"/>
</dbReference>
<evidence type="ECO:0000256" key="12">
    <source>
        <dbReference type="ARBA" id="ARBA00023244"/>
    </source>
</evidence>
<dbReference type="EMBL" id="CP123872">
    <property type="protein sequence ID" value="WND02439.1"/>
    <property type="molecule type" value="Genomic_DNA"/>
</dbReference>
<dbReference type="KEGG" id="tmk:QGN29_12875"/>
<keyword evidence="9 15" id="KW-0560">Oxidoreductase</keyword>
<comment type="function">
    <text evidence="13">Involved in the heme biosynthesis. Catalyzes the anaerobic oxidative decarboxylation of propionate groups of rings A and B of coproporphyrinogen III to yield the vinyl groups in protoporphyrinogen IX.</text>
</comment>
<evidence type="ECO:0000256" key="17">
    <source>
        <dbReference type="PIRSR" id="PIRSR000167-2"/>
    </source>
</evidence>
<keyword evidence="7 15" id="KW-0949">S-adenosyl-L-methionine</keyword>
<dbReference type="GO" id="GO:0051539">
    <property type="term" value="F:4 iron, 4 sulfur cluster binding"/>
    <property type="evidence" value="ECO:0007669"/>
    <property type="project" value="UniProtKB-KW"/>
</dbReference>
<feature type="binding site" evidence="16">
    <location>
        <position position="208"/>
    </location>
    <ligand>
        <name>S-adenosyl-L-methionine</name>
        <dbReference type="ChEBI" id="CHEBI:59789"/>
        <label>2</label>
    </ligand>
</feature>
<evidence type="ECO:0000259" key="18">
    <source>
        <dbReference type="PROSITE" id="PS51918"/>
    </source>
</evidence>
<dbReference type="GO" id="GO:0006782">
    <property type="term" value="P:protoporphyrinogen IX biosynthetic process"/>
    <property type="evidence" value="ECO:0007669"/>
    <property type="project" value="TreeGrafter"/>
</dbReference>
<comment type="catalytic activity">
    <reaction evidence="14 15">
        <text>coproporphyrinogen III + 2 S-adenosyl-L-methionine = protoporphyrinogen IX + 2 5'-deoxyadenosine + 2 L-methionine + 2 CO2</text>
        <dbReference type="Rhea" id="RHEA:15425"/>
        <dbReference type="ChEBI" id="CHEBI:16526"/>
        <dbReference type="ChEBI" id="CHEBI:17319"/>
        <dbReference type="ChEBI" id="CHEBI:57307"/>
        <dbReference type="ChEBI" id="CHEBI:57309"/>
        <dbReference type="ChEBI" id="CHEBI:57844"/>
        <dbReference type="ChEBI" id="CHEBI:59789"/>
        <dbReference type="EC" id="1.3.98.3"/>
    </reaction>
</comment>
<comment type="subunit">
    <text evidence="4">Monomer.</text>
</comment>
<feature type="binding site" evidence="16">
    <location>
        <position position="111"/>
    </location>
    <ligand>
        <name>S-adenosyl-L-methionine</name>
        <dbReference type="ChEBI" id="CHEBI:59789"/>
        <label>1</label>
    </ligand>
</feature>
<feature type="binding site" evidence="16">
    <location>
        <position position="328"/>
    </location>
    <ligand>
        <name>S-adenosyl-L-methionine</name>
        <dbReference type="ChEBI" id="CHEBI:59789"/>
        <label>1</label>
    </ligand>
</feature>
<evidence type="ECO:0000256" key="2">
    <source>
        <dbReference type="ARBA" id="ARBA00004785"/>
    </source>
</evidence>
<feature type="binding site" evidence="17">
    <location>
        <position position="64"/>
    </location>
    <ligand>
        <name>[4Fe-4S] cluster</name>
        <dbReference type="ChEBI" id="CHEBI:49883"/>
        <note>4Fe-4S-S-AdoMet</note>
    </ligand>
</feature>
<dbReference type="CDD" id="cd01335">
    <property type="entry name" value="Radical_SAM"/>
    <property type="match status" value="1"/>
</dbReference>
<dbReference type="InterPro" id="IPR058240">
    <property type="entry name" value="rSAM_sf"/>
</dbReference>
<dbReference type="RefSeq" id="WP_310798274.1">
    <property type="nucleotide sequence ID" value="NZ_CP123872.1"/>
</dbReference>
<reference evidence="19" key="1">
    <citation type="submission" date="2023-04" db="EMBL/GenBank/DDBJ databases">
        <title>Complete genome sequence of Temperatibacter marinus.</title>
        <authorList>
            <person name="Rong J.-C."/>
            <person name="Yi M.-L."/>
            <person name="Zhao Q."/>
        </authorList>
    </citation>
    <scope>NUCLEOTIDE SEQUENCE</scope>
    <source>
        <strain evidence="19">NBRC 110045</strain>
    </source>
</reference>
<protein>
    <recommendedName>
        <fullName evidence="15">Coproporphyrinogen-III oxidase</fullName>
        <ecNumber evidence="15">1.3.98.3</ecNumber>
    </recommendedName>
</protein>
<keyword evidence="12 15" id="KW-0627">Porphyrin biosynthesis</keyword>
<dbReference type="PANTHER" id="PTHR13932:SF6">
    <property type="entry name" value="OXYGEN-INDEPENDENT COPROPORPHYRINOGEN III OXIDASE"/>
    <property type="match status" value="1"/>
</dbReference>
<dbReference type="Pfam" id="PF04055">
    <property type="entry name" value="Radical_SAM"/>
    <property type="match status" value="1"/>
</dbReference>
<dbReference type="Gene3D" id="3.80.30.20">
    <property type="entry name" value="tm_1862 like domain"/>
    <property type="match status" value="1"/>
</dbReference>
<feature type="binding site" evidence="16">
    <location>
        <position position="144"/>
    </location>
    <ligand>
        <name>S-adenosyl-L-methionine</name>
        <dbReference type="ChEBI" id="CHEBI:59789"/>
        <label>1</label>
    </ligand>
</feature>
<evidence type="ECO:0000256" key="16">
    <source>
        <dbReference type="PIRSR" id="PIRSR000167-1"/>
    </source>
</evidence>
<evidence type="ECO:0000313" key="19">
    <source>
        <dbReference type="EMBL" id="WND02439.1"/>
    </source>
</evidence>
<feature type="binding site" evidence="16">
    <location>
        <position position="171"/>
    </location>
    <ligand>
        <name>S-adenosyl-L-methionine</name>
        <dbReference type="ChEBI" id="CHEBI:59789"/>
        <label>2</label>
    </ligand>
</feature>
<feature type="domain" description="Radical SAM core" evidence="18">
    <location>
        <begin position="45"/>
        <end position="282"/>
    </location>
</feature>
<sequence>MTQTLTKTEIMNKAGNLPRYTSYPTANHFSEKVTSTQSLAWVSSISSSQDVSLYLHIPFCRQLCWYCGCNTSVTHKEDPIYKYLSLLESEIAIIASHLDPSIRVTHIHFGGGSPTIVPAGKFCNLMDIVKTSFTVSDHAEIAIEMDPREISEAKVAAYAKAGVNRASLGVQDFDLNVQRSINRIQPFRQVYDKIELLRSYGIENINVDLIYGLPNQSKETIHKTLEKTVLLSPSRVSLFGYAHVPWMKKHMKLIDETKLPKSEERMEFFELASELLIKAGYRAVGLDHFVRPDDTMARALETQTLKRNFQGYTIDTAKNLIGLGVSAISQTEDGYWQNFTDLKHYRAAIRSGVCATGKGLAVNEADLFCREVIEQLMCYYRVDRKSLSTQSSYYDQIWSAALEQLRPLEAQGIVKIENEQIILLSETRQFVRLVAASFDQYLTASKNKHAQVA</sequence>
<dbReference type="GO" id="GO:0004109">
    <property type="term" value="F:coproporphyrinogen oxidase activity"/>
    <property type="evidence" value="ECO:0007669"/>
    <property type="project" value="InterPro"/>
</dbReference>
<evidence type="ECO:0000256" key="15">
    <source>
        <dbReference type="PIRNR" id="PIRNR000167"/>
    </source>
</evidence>
<dbReference type="AlphaFoldDB" id="A0AA52H926"/>
<keyword evidence="5 15" id="KW-0004">4Fe-4S</keyword>
<dbReference type="Proteomes" id="UP001268683">
    <property type="component" value="Chromosome"/>
</dbReference>
<feature type="binding site" evidence="17">
    <location>
        <position position="67"/>
    </location>
    <ligand>
        <name>[4Fe-4S] cluster</name>
        <dbReference type="ChEBI" id="CHEBI:49883"/>
        <note>4Fe-4S-S-AdoMet</note>
    </ligand>
</feature>
<evidence type="ECO:0000256" key="3">
    <source>
        <dbReference type="ARBA" id="ARBA00005493"/>
    </source>
</evidence>
<dbReference type="GO" id="GO:0046872">
    <property type="term" value="F:metal ion binding"/>
    <property type="evidence" value="ECO:0007669"/>
    <property type="project" value="UniProtKB-KW"/>
</dbReference>
<evidence type="ECO:0000256" key="4">
    <source>
        <dbReference type="ARBA" id="ARBA00011245"/>
    </source>
</evidence>
<keyword evidence="8 15" id="KW-0479">Metal-binding</keyword>
<dbReference type="EC" id="1.3.98.3" evidence="15"/>
<keyword evidence="11 15" id="KW-0411">Iron-sulfur</keyword>
<dbReference type="SMART" id="SM00729">
    <property type="entry name" value="Elp3"/>
    <property type="match status" value="1"/>
</dbReference>
<evidence type="ECO:0000256" key="8">
    <source>
        <dbReference type="ARBA" id="ARBA00022723"/>
    </source>
</evidence>
<dbReference type="InterPro" id="IPR034505">
    <property type="entry name" value="Coproporphyrinogen-III_oxidase"/>
</dbReference>
<dbReference type="GO" id="GO:0005737">
    <property type="term" value="C:cytoplasm"/>
    <property type="evidence" value="ECO:0007669"/>
    <property type="project" value="UniProtKB-SubCell"/>
</dbReference>
<keyword evidence="6 15" id="KW-0963">Cytoplasm</keyword>
<dbReference type="PIRSF" id="PIRSF000167">
    <property type="entry name" value="HemN"/>
    <property type="match status" value="1"/>
</dbReference>
<evidence type="ECO:0000256" key="9">
    <source>
        <dbReference type="ARBA" id="ARBA00023002"/>
    </source>
</evidence>
<comment type="pathway">
    <text evidence="2 15">Porphyrin-containing compound metabolism; protoporphyrin-IX biosynthesis; protoporphyrinogen-IX from coproporphyrinogen-III (AdoMet route): step 1/1.</text>
</comment>
<dbReference type="InterPro" id="IPR006638">
    <property type="entry name" value="Elp3/MiaA/NifB-like_rSAM"/>
</dbReference>
<proteinExistence type="inferred from homology"/>
<evidence type="ECO:0000256" key="6">
    <source>
        <dbReference type="ARBA" id="ARBA00022490"/>
    </source>
</evidence>
<keyword evidence="20" id="KW-1185">Reference proteome</keyword>
<dbReference type="PROSITE" id="PS51918">
    <property type="entry name" value="RADICAL_SAM"/>
    <property type="match status" value="1"/>
</dbReference>
<dbReference type="SFLD" id="SFLDS00029">
    <property type="entry name" value="Radical_SAM"/>
    <property type="match status" value="1"/>
</dbReference>
<accession>A0AA52H926</accession>
<dbReference type="SUPFAM" id="SSF102114">
    <property type="entry name" value="Radical SAM enzymes"/>
    <property type="match status" value="1"/>
</dbReference>
<name>A0AA52H926_9PROT</name>
<dbReference type="PANTHER" id="PTHR13932">
    <property type="entry name" value="COPROPORPHYRINIGEN III OXIDASE"/>
    <property type="match status" value="1"/>
</dbReference>
<feature type="binding site" evidence="17">
    <location>
        <position position="60"/>
    </location>
    <ligand>
        <name>[4Fe-4S] cluster</name>
        <dbReference type="ChEBI" id="CHEBI:49883"/>
        <note>4Fe-4S-S-AdoMet</note>
    </ligand>
</feature>
<evidence type="ECO:0000256" key="7">
    <source>
        <dbReference type="ARBA" id="ARBA00022691"/>
    </source>
</evidence>
<dbReference type="InterPro" id="IPR023404">
    <property type="entry name" value="rSAM_horseshoe"/>
</dbReference>
<comment type="subcellular location">
    <subcellularLocation>
        <location evidence="1 15">Cytoplasm</location>
    </subcellularLocation>
</comment>
<organism evidence="19 20">
    <name type="scientific">Temperatibacter marinus</name>
    <dbReference type="NCBI Taxonomy" id="1456591"/>
    <lineage>
        <taxon>Bacteria</taxon>
        <taxon>Pseudomonadati</taxon>
        <taxon>Pseudomonadota</taxon>
        <taxon>Alphaproteobacteria</taxon>
        <taxon>Kordiimonadales</taxon>
        <taxon>Temperatibacteraceae</taxon>
        <taxon>Temperatibacter</taxon>
    </lineage>
</organism>